<sequence>MQQLEIQTVPGYEVLNARVQRWINTFGVPELVAVVVSDGAVSYGIVRMLMGASGALSERVDVFTTRDAAVAWLTGAHRDGAE</sequence>
<protein>
    <submittedName>
        <fullName evidence="1">Uncharacterized protein</fullName>
    </submittedName>
</protein>
<dbReference type="EMBL" id="CP015136">
    <property type="protein sequence ID" value="AMY09027.1"/>
    <property type="molecule type" value="Genomic_DNA"/>
</dbReference>
<dbReference type="AlphaFoldDB" id="A0A143PKF6"/>
<evidence type="ECO:0000313" key="1">
    <source>
        <dbReference type="EMBL" id="AMY09027.1"/>
    </source>
</evidence>
<dbReference type="KEGG" id="abac:LuPra_02236"/>
<gene>
    <name evidence="1" type="ORF">LuPra_02236</name>
</gene>
<reference evidence="1 2" key="1">
    <citation type="journal article" date="2016" name="Genome Announc.">
        <title>First Complete Genome Sequence of a Subdivision 6 Acidobacterium Strain.</title>
        <authorList>
            <person name="Huang S."/>
            <person name="Vieira S."/>
            <person name="Bunk B."/>
            <person name="Riedel T."/>
            <person name="Sproer C."/>
            <person name="Overmann J."/>
        </authorList>
    </citation>
    <scope>NUCLEOTIDE SEQUENCE [LARGE SCALE GENOMIC DNA]</scope>
    <source>
        <strain evidence="2">DSM 100886 HEG_-6_39</strain>
    </source>
</reference>
<name>A0A143PKF6_LUTPR</name>
<accession>A0A143PKF6</accession>
<reference evidence="2" key="2">
    <citation type="submission" date="2016-04" db="EMBL/GenBank/DDBJ databases">
        <title>First Complete Genome Sequence of a Subdivision 6 Acidobacterium.</title>
        <authorList>
            <person name="Huang S."/>
            <person name="Vieira S."/>
            <person name="Bunk B."/>
            <person name="Riedel T."/>
            <person name="Sproeer C."/>
            <person name="Overmann J."/>
        </authorList>
    </citation>
    <scope>NUCLEOTIDE SEQUENCE [LARGE SCALE GENOMIC DNA]</scope>
    <source>
        <strain evidence="2">DSM 100886 HEG_-6_39</strain>
    </source>
</reference>
<organism evidence="1 2">
    <name type="scientific">Luteitalea pratensis</name>
    <dbReference type="NCBI Taxonomy" id="1855912"/>
    <lineage>
        <taxon>Bacteria</taxon>
        <taxon>Pseudomonadati</taxon>
        <taxon>Acidobacteriota</taxon>
        <taxon>Vicinamibacteria</taxon>
        <taxon>Vicinamibacterales</taxon>
        <taxon>Vicinamibacteraceae</taxon>
        <taxon>Luteitalea</taxon>
    </lineage>
</organism>
<dbReference type="Proteomes" id="UP000076079">
    <property type="component" value="Chromosome"/>
</dbReference>
<evidence type="ECO:0000313" key="2">
    <source>
        <dbReference type="Proteomes" id="UP000076079"/>
    </source>
</evidence>
<keyword evidence="2" id="KW-1185">Reference proteome</keyword>
<proteinExistence type="predicted"/>